<protein>
    <recommendedName>
        <fullName evidence="4">DhaL domain-containing protein</fullName>
    </recommendedName>
</protein>
<dbReference type="InterPro" id="IPR036117">
    <property type="entry name" value="DhaL_dom_sf"/>
</dbReference>
<dbReference type="Gene3D" id="1.25.40.340">
    <property type="match status" value="1"/>
</dbReference>
<feature type="domain" description="DhaL" evidence="4">
    <location>
        <begin position="65"/>
        <end position="270"/>
    </location>
</feature>
<dbReference type="GO" id="GO:0004371">
    <property type="term" value="F:glycerone kinase activity"/>
    <property type="evidence" value="ECO:0007669"/>
    <property type="project" value="InterPro"/>
</dbReference>
<evidence type="ECO:0000256" key="1">
    <source>
        <dbReference type="ARBA" id="ARBA00022679"/>
    </source>
</evidence>
<dbReference type="Pfam" id="PF02734">
    <property type="entry name" value="Dak2"/>
    <property type="match status" value="1"/>
</dbReference>
<evidence type="ECO:0000256" key="2">
    <source>
        <dbReference type="ARBA" id="ARBA00022777"/>
    </source>
</evidence>
<dbReference type="PANTHER" id="PTHR28629">
    <property type="entry name" value="TRIOKINASE/FMN CYCLASE"/>
    <property type="match status" value="1"/>
</dbReference>
<name>A0A7R9YZ62_9CHLO</name>
<dbReference type="GO" id="GO:0005829">
    <property type="term" value="C:cytosol"/>
    <property type="evidence" value="ECO:0007669"/>
    <property type="project" value="TreeGrafter"/>
</dbReference>
<dbReference type="GO" id="GO:0019563">
    <property type="term" value="P:glycerol catabolic process"/>
    <property type="evidence" value="ECO:0007669"/>
    <property type="project" value="TreeGrafter"/>
</dbReference>
<dbReference type="SUPFAM" id="SSF101473">
    <property type="entry name" value="DhaL-like"/>
    <property type="match status" value="1"/>
</dbReference>
<gene>
    <name evidence="5" type="ORF">CEUR00632_LOCUS12494</name>
</gene>
<dbReference type="EMBL" id="HBEC01027100">
    <property type="protein sequence ID" value="CAD8294376.1"/>
    <property type="molecule type" value="Transcribed_RNA"/>
</dbReference>
<sequence>MMRVDAAGGDAALAAIDAATTAPGFPPGPHTVSNNGEDIAPLPKAPNGGDADVAGRPKELSPAGAATEKALAAAADAVVKVAAELDEIDKQVGDGDCGSTVALAAEAVAADLKTKYPLNSASGTMAQVALSVKKAVGGTSGALYAVFFSSAAGSLKKSAGDGDATPAQWAAALQAGADGVSFYGGAKGGSRTMLDAILPAAAAAMEAANAGKGAAEVAAAAAAAAHKGADATKGMAPSAGRSSYVPAEVTAKCPDPGAVAVATWMTAIADTLA</sequence>
<organism evidence="5">
    <name type="scientific">Chlamydomonas euryale</name>
    <dbReference type="NCBI Taxonomy" id="1486919"/>
    <lineage>
        <taxon>Eukaryota</taxon>
        <taxon>Viridiplantae</taxon>
        <taxon>Chlorophyta</taxon>
        <taxon>core chlorophytes</taxon>
        <taxon>Chlorophyceae</taxon>
        <taxon>CS clade</taxon>
        <taxon>Chlamydomonadales</taxon>
        <taxon>Chlamydomonadaceae</taxon>
        <taxon>Chlamydomonas</taxon>
    </lineage>
</organism>
<dbReference type="InterPro" id="IPR050861">
    <property type="entry name" value="Dihydroxyacetone_Kinase"/>
</dbReference>
<keyword evidence="2" id="KW-0418">Kinase</keyword>
<dbReference type="AlphaFoldDB" id="A0A7R9YZ62"/>
<keyword evidence="1" id="KW-0808">Transferase</keyword>
<evidence type="ECO:0000313" key="5">
    <source>
        <dbReference type="EMBL" id="CAD8294376.1"/>
    </source>
</evidence>
<reference evidence="5" key="1">
    <citation type="submission" date="2021-01" db="EMBL/GenBank/DDBJ databases">
        <authorList>
            <person name="Corre E."/>
            <person name="Pelletier E."/>
            <person name="Niang G."/>
            <person name="Scheremetjew M."/>
            <person name="Finn R."/>
            <person name="Kale V."/>
            <person name="Holt S."/>
            <person name="Cochrane G."/>
            <person name="Meng A."/>
            <person name="Brown T."/>
            <person name="Cohen L."/>
        </authorList>
    </citation>
    <scope>NUCLEOTIDE SEQUENCE</scope>
    <source>
        <strain evidence="5">CCMP219</strain>
    </source>
</reference>
<evidence type="ECO:0000256" key="3">
    <source>
        <dbReference type="SAM" id="MobiDB-lite"/>
    </source>
</evidence>
<dbReference type="PROSITE" id="PS51480">
    <property type="entry name" value="DHAL"/>
    <property type="match status" value="1"/>
</dbReference>
<proteinExistence type="predicted"/>
<dbReference type="PANTHER" id="PTHR28629:SF4">
    <property type="entry name" value="TRIOKINASE_FMN CYCLASE"/>
    <property type="match status" value="1"/>
</dbReference>
<dbReference type="SMART" id="SM01120">
    <property type="entry name" value="Dak2"/>
    <property type="match status" value="1"/>
</dbReference>
<dbReference type="FunFam" id="1.25.40.340:FF:000002">
    <property type="entry name" value="Dihydroxyacetone kinase, L subunit"/>
    <property type="match status" value="1"/>
</dbReference>
<feature type="region of interest" description="Disordered" evidence="3">
    <location>
        <begin position="22"/>
        <end position="62"/>
    </location>
</feature>
<dbReference type="InterPro" id="IPR004007">
    <property type="entry name" value="DhaL_dom"/>
</dbReference>
<evidence type="ECO:0000259" key="4">
    <source>
        <dbReference type="PROSITE" id="PS51480"/>
    </source>
</evidence>
<accession>A0A7R9YZ62</accession>